<feature type="domain" description="DUF4422" evidence="1">
    <location>
        <begin position="173"/>
        <end position="358"/>
    </location>
</feature>
<proteinExistence type="predicted"/>
<dbReference type="RefSeq" id="WP_186981964.1">
    <property type="nucleotide sequence ID" value="NZ_JACOQH010000003.1"/>
</dbReference>
<dbReference type="Pfam" id="PF14393">
    <property type="entry name" value="DUF4422"/>
    <property type="match status" value="2"/>
</dbReference>
<keyword evidence="3" id="KW-1185">Reference proteome</keyword>
<organism evidence="2 3">
    <name type="scientific">Roseburia yibonii</name>
    <dbReference type="NCBI Taxonomy" id="2763063"/>
    <lineage>
        <taxon>Bacteria</taxon>
        <taxon>Bacillati</taxon>
        <taxon>Bacillota</taxon>
        <taxon>Clostridia</taxon>
        <taxon>Lachnospirales</taxon>
        <taxon>Lachnospiraceae</taxon>
        <taxon>Roseburia</taxon>
    </lineage>
</organism>
<dbReference type="Proteomes" id="UP000621540">
    <property type="component" value="Unassembled WGS sequence"/>
</dbReference>
<protein>
    <submittedName>
        <fullName evidence="2">DUF4422 domain-containing protein</fullName>
    </submittedName>
</protein>
<name>A0ABR7I9S0_9FIRM</name>
<feature type="domain" description="DUF4422" evidence="1">
    <location>
        <begin position="522"/>
        <end position="710"/>
    </location>
</feature>
<dbReference type="InterPro" id="IPR036291">
    <property type="entry name" value="NAD(P)-bd_dom_sf"/>
</dbReference>
<comment type="caution">
    <text evidence="2">The sequence shown here is derived from an EMBL/GenBank/DDBJ whole genome shotgun (WGS) entry which is preliminary data.</text>
</comment>
<dbReference type="Gene3D" id="3.40.50.720">
    <property type="entry name" value="NAD(P)-binding Rossmann-like Domain"/>
    <property type="match status" value="2"/>
</dbReference>
<evidence type="ECO:0000259" key="1">
    <source>
        <dbReference type="Pfam" id="PF14393"/>
    </source>
</evidence>
<evidence type="ECO:0000313" key="2">
    <source>
        <dbReference type="EMBL" id="MBC5753637.1"/>
    </source>
</evidence>
<gene>
    <name evidence="2" type="ORF">H8Z76_06265</name>
</gene>
<accession>A0ABR7I9S0</accession>
<evidence type="ECO:0000313" key="3">
    <source>
        <dbReference type="Proteomes" id="UP000621540"/>
    </source>
</evidence>
<dbReference type="InterPro" id="IPR025536">
    <property type="entry name" value="DUF4422"/>
</dbReference>
<reference evidence="2 3" key="1">
    <citation type="submission" date="2020-08" db="EMBL/GenBank/DDBJ databases">
        <title>Genome public.</title>
        <authorList>
            <person name="Liu C."/>
            <person name="Sun Q."/>
        </authorList>
    </citation>
    <scope>NUCLEOTIDE SEQUENCE [LARGE SCALE GENOMIC DNA]</scope>
    <source>
        <strain evidence="2 3">BX0805</strain>
    </source>
</reference>
<dbReference type="EMBL" id="JACOQH010000003">
    <property type="protein sequence ID" value="MBC5753637.1"/>
    <property type="molecule type" value="Genomic_DNA"/>
</dbReference>
<sequence length="725" mass="84536">MYDRNQWIEQLKSRELLIFGAGNIAEEVAYCLQRKPYELKIHGFMVSKKEGNRKEIFGRPVIDIAEGRREYPDACILLAVMEKYQDEILDTLAENGFHSVIPLTFESDLWSELRGNYYRECRLSQGKPYLTLEEELNAVDGTEKKSGALTVYMAKCHVDRPLPEEEVGEIWETPIQVGAALTDQCIAEVCDNTGDHISEKNKEYCELTALYWIWKNGRADYEGLCHYRRHFVLDEEQREKLLSSDIDVILTIPVFNYPDVRTAYCRDHEAADWEVMLEAIRELQPEYWNAADELQRGQFYYGYNMLIARKEILDDYCAWLFPILAYCEKKCGKKSDVYQNRYIGFLAERLLSVYFLHNEAKYKIVHAKKHFISGQTASKRKIAIYGAQMVAVSVYYALKQLEPQKEVVAFLVSDPAGNPKTVDGIPVIPLSQFETENVEIVIATPENYHAEITAELEKRGFSSYICIDSKKEAALMERYYKSTGKFRTLHALKKGSERPEAAVYMSKFVGDRPLNHSWDMPDWVHPIQAGAALTEKRVAEITDDTGDNISAKNVNYSELSAMYWIGRHAHAEYMGLFHYRRVLDITEEDLYRLRENSVDVILPYPTLQEPDCNVHHRRYIREADWKVTLAVLQEYAPEYAKALPEIFAEKYFYNYNMFLAREKVYRDFCDWLFPILARIEERSEPKGNERKDRYLGYIGENLTTLYFRHHRNDLNIVHTGRLMLT</sequence>
<dbReference type="SUPFAM" id="SSF51735">
    <property type="entry name" value="NAD(P)-binding Rossmann-fold domains"/>
    <property type="match status" value="1"/>
</dbReference>